<sequence>MKKKAQEKLAAKANPAPVIEDVVETPAEVVAEMSEPTATDVVAEVPVEPVTTDVAVEPSEAAAE</sequence>
<evidence type="ECO:0000313" key="1">
    <source>
        <dbReference type="EMBL" id="CAB4535828.1"/>
    </source>
</evidence>
<dbReference type="EMBL" id="CAEZSK010000028">
    <property type="protein sequence ID" value="CAB4535828.1"/>
    <property type="molecule type" value="Genomic_DNA"/>
</dbReference>
<accession>A0A6J6BBZ8</accession>
<protein>
    <submittedName>
        <fullName evidence="1">Unannotated protein</fullName>
    </submittedName>
</protein>
<organism evidence="1">
    <name type="scientific">freshwater metagenome</name>
    <dbReference type="NCBI Taxonomy" id="449393"/>
    <lineage>
        <taxon>unclassified sequences</taxon>
        <taxon>metagenomes</taxon>
        <taxon>ecological metagenomes</taxon>
    </lineage>
</organism>
<proteinExistence type="predicted"/>
<name>A0A6J6BBZ8_9ZZZZ</name>
<dbReference type="AlphaFoldDB" id="A0A6J6BBZ8"/>
<reference evidence="1" key="1">
    <citation type="submission" date="2020-05" db="EMBL/GenBank/DDBJ databases">
        <authorList>
            <person name="Chiriac C."/>
            <person name="Salcher M."/>
            <person name="Ghai R."/>
            <person name="Kavagutti S V."/>
        </authorList>
    </citation>
    <scope>NUCLEOTIDE SEQUENCE</scope>
</reference>
<gene>
    <name evidence="1" type="ORF">UFOPK1419_00335</name>
</gene>